<dbReference type="Proteomes" id="UP001054820">
    <property type="component" value="Chromosome"/>
</dbReference>
<dbReference type="NCBIfam" id="NF008769">
    <property type="entry name" value="PRK11798.2-5"/>
    <property type="match status" value="1"/>
</dbReference>
<dbReference type="RefSeq" id="WP_237261399.1">
    <property type="nucleotide sequence ID" value="NZ_AP024202.1"/>
</dbReference>
<dbReference type="PANTHER" id="PTHR37486">
    <property type="entry name" value="STRINGENT STARVATION PROTEIN B"/>
    <property type="match status" value="1"/>
</dbReference>
<evidence type="ECO:0000313" key="2">
    <source>
        <dbReference type="EMBL" id="BCN93912.1"/>
    </source>
</evidence>
<protein>
    <submittedName>
        <fullName evidence="2">Stringent starvation protein B</fullName>
    </submittedName>
</protein>
<organism evidence="2 3">
    <name type="scientific">Thiomicrorhabdus immobilis</name>
    <dbReference type="NCBI Taxonomy" id="2791037"/>
    <lineage>
        <taxon>Bacteria</taxon>
        <taxon>Pseudomonadati</taxon>
        <taxon>Pseudomonadota</taxon>
        <taxon>Gammaproteobacteria</taxon>
        <taxon>Thiotrichales</taxon>
        <taxon>Piscirickettsiaceae</taxon>
        <taxon>Thiomicrorhabdus</taxon>
    </lineage>
</organism>
<dbReference type="InterPro" id="IPR036760">
    <property type="entry name" value="SspB-like_sf"/>
</dbReference>
<sequence>MEMISNRPYLIRAIYDWIVDNQWTPHFQIDANYPGTNVPHEYVQEGVIVLNAHPSAVFGLSFDNDLFSFKARFQGVERSIFFPPEAVLAVFARENGQGMPFPAEPYPENSDALAEDKPNLQTVDSEDSDKKPNKKAQSSKKKPTLSIVK</sequence>
<dbReference type="Pfam" id="PF04386">
    <property type="entry name" value="SspB"/>
    <property type="match status" value="1"/>
</dbReference>
<dbReference type="Gene3D" id="2.30.30.220">
    <property type="entry name" value="SspB-like"/>
    <property type="match status" value="1"/>
</dbReference>
<reference evidence="2" key="1">
    <citation type="journal article" date="2022" name="Arch. Microbiol.">
        <title>Thiomicrorhabdus immobilis sp. nov., a mesophilic sulfur-oxidizing bacterium isolated from sediment of a brackish lake in northern Japan.</title>
        <authorList>
            <person name="Kojima H."/>
            <person name="Mochizuki J."/>
            <person name="Kanda M."/>
            <person name="Watanabe T."/>
            <person name="Fukui M."/>
        </authorList>
    </citation>
    <scope>NUCLEOTIDE SEQUENCE</scope>
    <source>
        <strain evidence="2">Am19</strain>
    </source>
</reference>
<dbReference type="PIRSF" id="PIRSF005276">
    <property type="entry name" value="SspB"/>
    <property type="match status" value="1"/>
</dbReference>
<dbReference type="PANTHER" id="PTHR37486:SF1">
    <property type="entry name" value="STRINGENT STARVATION PROTEIN B"/>
    <property type="match status" value="1"/>
</dbReference>
<dbReference type="InterPro" id="IPR007481">
    <property type="entry name" value="SspB"/>
</dbReference>
<accession>A0ABM7MEN9</accession>
<evidence type="ECO:0000256" key="1">
    <source>
        <dbReference type="SAM" id="MobiDB-lite"/>
    </source>
</evidence>
<proteinExistence type="predicted"/>
<name>A0ABM7MEN9_9GAMM</name>
<feature type="compositionally biased region" description="Basic residues" evidence="1">
    <location>
        <begin position="132"/>
        <end position="143"/>
    </location>
</feature>
<keyword evidence="3" id="KW-1185">Reference proteome</keyword>
<feature type="region of interest" description="Disordered" evidence="1">
    <location>
        <begin position="99"/>
        <end position="149"/>
    </location>
</feature>
<gene>
    <name evidence="2" type="primary">sspB</name>
    <name evidence="2" type="ORF">THMIRHAM_16970</name>
</gene>
<evidence type="ECO:0000313" key="3">
    <source>
        <dbReference type="Proteomes" id="UP001054820"/>
    </source>
</evidence>
<dbReference type="SUPFAM" id="SSF101738">
    <property type="entry name" value="SspB-like"/>
    <property type="match status" value="1"/>
</dbReference>
<dbReference type="EMBL" id="AP024202">
    <property type="protein sequence ID" value="BCN93912.1"/>
    <property type="molecule type" value="Genomic_DNA"/>
</dbReference>